<dbReference type="InterPro" id="IPR001296">
    <property type="entry name" value="Glyco_trans_1"/>
</dbReference>
<dbReference type="AlphaFoldDB" id="A0A9J7ARJ1"/>
<dbReference type="PANTHER" id="PTHR12526">
    <property type="entry name" value="GLYCOSYLTRANSFERASE"/>
    <property type="match status" value="1"/>
</dbReference>
<dbReference type="GO" id="GO:0016757">
    <property type="term" value="F:glycosyltransferase activity"/>
    <property type="evidence" value="ECO:0007669"/>
    <property type="project" value="UniProtKB-KW"/>
</dbReference>
<dbReference type="EMBL" id="CP102480">
    <property type="protein sequence ID" value="UUX49984.1"/>
    <property type="molecule type" value="Genomic_DNA"/>
</dbReference>
<keyword evidence="2" id="KW-0808">Transferase</keyword>
<dbReference type="SUPFAM" id="SSF53756">
    <property type="entry name" value="UDP-Glycosyltransferase/glycogen phosphorylase"/>
    <property type="match status" value="1"/>
</dbReference>
<proteinExistence type="predicted"/>
<reference evidence="4" key="1">
    <citation type="submission" date="2022-08" db="EMBL/GenBank/DDBJ databases">
        <title>Nisaea acidiphila sp. nov., isolated from a marine algal debris and emended description of the genus Nisaea Urios et al. 2008.</title>
        <authorList>
            <person name="Kwon K."/>
        </authorList>
    </citation>
    <scope>NUCLEOTIDE SEQUENCE</scope>
    <source>
        <strain evidence="4">MEBiC11861</strain>
    </source>
</reference>
<keyword evidence="5" id="KW-1185">Reference proteome</keyword>
<sequence length="560" mass="60843">MTDALAPVSIFVAGSSGFGVGANPFGKDIANIGLFRAIARYSRAEGALNFVDFNTMPEEVLRSGLSDGKPLARKVTRSPLFDLDTLERSGCLLRGSADISDLAWTRRSRSDRAFSIVGLVHTLAPPGIREYVARCAISPIQPWDALICTSPAVKQGLEQMFGELNEFAAARLGVEAARSPMPHLPVIPLGVDAGTIEANLAVTGGRDAARAALSITEDEVVVLWVGRLSFYEKARPSPMFQAVEAAAKASGKKIRFIMAGWFPNPEEERGLYQEAAQAHAPSVTVEFVDGNDRHLLDRCWAGADIFLSLVDNIQETFGITPLEAMAAGLPVVLSDWDGYRSTVRDQIEGFQIPTLFPRAGNGGLMVDRHVLGLDSYQQYVSVVGQHTAVNVDAAAAAIARLASDPGLRTRMGEAGRERVRNSFDWPVVVSQLDDLWEELAERRNSAQGYGENGACGRMGNPVKGDPFHAFRHFPTATLGPDTVLRVSPEGRARLATAARVNLDARLEHWRAPAAEQVLTMVEKGGEIRFADIARVFGVDRNMKLELLVAWMCKYGILDFN</sequence>
<dbReference type="PANTHER" id="PTHR12526:SF510">
    <property type="entry name" value="D-INOSITOL 3-PHOSPHATE GLYCOSYLTRANSFERASE"/>
    <property type="match status" value="1"/>
</dbReference>
<gene>
    <name evidence="4" type="ORF">NUH88_21670</name>
</gene>
<evidence type="ECO:0000313" key="4">
    <source>
        <dbReference type="EMBL" id="UUX49984.1"/>
    </source>
</evidence>
<dbReference type="RefSeq" id="WP_257768929.1">
    <property type="nucleotide sequence ID" value="NZ_CP102480.1"/>
</dbReference>
<feature type="domain" description="Glycosyl transferase family 1" evidence="3">
    <location>
        <begin position="206"/>
        <end position="353"/>
    </location>
</feature>
<evidence type="ECO:0000256" key="1">
    <source>
        <dbReference type="ARBA" id="ARBA00022676"/>
    </source>
</evidence>
<name>A0A9J7ARJ1_9PROT</name>
<dbReference type="Gene3D" id="3.40.50.2000">
    <property type="entry name" value="Glycogen Phosphorylase B"/>
    <property type="match status" value="1"/>
</dbReference>
<organism evidence="4 5">
    <name type="scientific">Nisaea acidiphila</name>
    <dbReference type="NCBI Taxonomy" id="1862145"/>
    <lineage>
        <taxon>Bacteria</taxon>
        <taxon>Pseudomonadati</taxon>
        <taxon>Pseudomonadota</taxon>
        <taxon>Alphaproteobacteria</taxon>
        <taxon>Rhodospirillales</taxon>
        <taxon>Thalassobaculaceae</taxon>
        <taxon>Nisaea</taxon>
    </lineage>
</organism>
<dbReference type="Proteomes" id="UP001060336">
    <property type="component" value="Chromosome"/>
</dbReference>
<accession>A0A9J7ARJ1</accession>
<evidence type="ECO:0000256" key="2">
    <source>
        <dbReference type="ARBA" id="ARBA00022679"/>
    </source>
</evidence>
<evidence type="ECO:0000313" key="5">
    <source>
        <dbReference type="Proteomes" id="UP001060336"/>
    </source>
</evidence>
<dbReference type="CDD" id="cd03801">
    <property type="entry name" value="GT4_PimA-like"/>
    <property type="match status" value="1"/>
</dbReference>
<dbReference type="KEGG" id="naci:NUH88_21670"/>
<evidence type="ECO:0000259" key="3">
    <source>
        <dbReference type="Pfam" id="PF00534"/>
    </source>
</evidence>
<dbReference type="Pfam" id="PF00534">
    <property type="entry name" value="Glycos_transf_1"/>
    <property type="match status" value="1"/>
</dbReference>
<protein>
    <submittedName>
        <fullName evidence="4">Glycosyltransferase family 4 protein</fullName>
    </submittedName>
</protein>
<keyword evidence="1" id="KW-0328">Glycosyltransferase</keyword>